<sequence>MYPFFLTTSDFLRYTNFVSILKQLEITGFKSFAKPVTIEFDAPITGVVGPNGSGKSNVSEAIKWVLGEQSMKSLRGKRGEDLIFNGSGSVSQLGKAKVSITFDNSSKVLPLDFDEVIVSREVYRDGANEYKLNGSSVRLKDVVELMSNVGVGGSGHHIISQGEADRILHASPKEKRAMLEDALGLKIYQIKKAETERKLEHTETNMVQVEALRREVAPHLTFLRTQAKKVEASSKLREELRQNVAEYIAREKHAIDKEYARVEAEEAPYKKAYEELEKDLHLIRSSFPKGDEKIDTAHQKKQETYRHEMNEIEEQYRGLEREFGRLEGQLAVLAKSSAPIVSSHDERHIAVGEVKDILEEMLSMLADMENSSSVRDVQEIITRIRTHAESFLERLSVKKPKEDIDSQPAEEIHTLTKEKEFMNDAMRKLAEKRDEMSLVMQKENEDFISSRRAHADAERRMHDREAELYTVKETLQKYAFMKERVRLREDEWTREHEEMKHIVEQADMGRYTEAFSREEREQLRRSIQRLKIKLEEVGGIDTAVLEEYNEVAERDQFLEKELSDLRESDESLRALMEELQTHLEHDFQKGITQINIEFAHLFQTMFGGGNASLITVKEKKRKQNREEEYEQEENGVEDDGEAGIEIAVDLPRKRIKNLDMLSGGERALTSIALLFAMSIVNPPPFLVLDETDAALDEANSQRYGAMLQQLSKETQLIVITHNRQTMKEAGILYGVTMGSDGISKILSVKFNEEKTP</sequence>
<feature type="coiled-coil region" evidence="1">
    <location>
        <begin position="412"/>
        <end position="446"/>
    </location>
</feature>
<dbReference type="Gene3D" id="3.40.50.300">
    <property type="entry name" value="P-loop containing nucleotide triphosphate hydrolases"/>
    <property type="match status" value="2"/>
</dbReference>
<reference evidence="5" key="1">
    <citation type="submission" date="2017-09" db="EMBL/GenBank/DDBJ databases">
        <title>Depth-based differentiation of microbial function through sediment-hosted aquifers and enrichment of novel symbionts in the deep terrestrial subsurface.</title>
        <authorList>
            <person name="Probst A.J."/>
            <person name="Ladd B."/>
            <person name="Jarett J.K."/>
            <person name="Geller-Mcgrath D.E."/>
            <person name="Sieber C.M.K."/>
            <person name="Emerson J.B."/>
            <person name="Anantharaman K."/>
            <person name="Thomas B.C."/>
            <person name="Malmstrom R."/>
            <person name="Stieglmeier M."/>
            <person name="Klingl A."/>
            <person name="Woyke T."/>
            <person name="Ryan C.M."/>
            <person name="Banfield J.F."/>
        </authorList>
    </citation>
    <scope>NUCLEOTIDE SEQUENCE [LARGE SCALE GENOMIC DNA]</scope>
</reference>
<dbReference type="Proteomes" id="UP000229098">
    <property type="component" value="Unassembled WGS sequence"/>
</dbReference>
<protein>
    <recommendedName>
        <fullName evidence="3">RecF/RecN/SMC N-terminal domain-containing protein</fullName>
    </recommendedName>
</protein>
<feature type="region of interest" description="Disordered" evidence="2">
    <location>
        <begin position="619"/>
        <end position="638"/>
    </location>
</feature>
<dbReference type="InterPro" id="IPR027417">
    <property type="entry name" value="P-loop_NTPase"/>
</dbReference>
<evidence type="ECO:0000313" key="5">
    <source>
        <dbReference type="Proteomes" id="UP000229098"/>
    </source>
</evidence>
<feature type="compositionally biased region" description="Acidic residues" evidence="2">
    <location>
        <begin position="627"/>
        <end position="638"/>
    </location>
</feature>
<dbReference type="PANTHER" id="PTHR43977">
    <property type="entry name" value="STRUCTURAL MAINTENANCE OF CHROMOSOMES PROTEIN 3"/>
    <property type="match status" value="1"/>
</dbReference>
<feature type="coiled-coil region" evidence="1">
    <location>
        <begin position="513"/>
        <end position="578"/>
    </location>
</feature>
<evidence type="ECO:0000313" key="4">
    <source>
        <dbReference type="EMBL" id="PJE64385.1"/>
    </source>
</evidence>
<dbReference type="SUPFAM" id="SSF52540">
    <property type="entry name" value="P-loop containing nucleoside triphosphate hydrolases"/>
    <property type="match status" value="1"/>
</dbReference>
<dbReference type="Pfam" id="PF02463">
    <property type="entry name" value="SMC_N"/>
    <property type="match status" value="1"/>
</dbReference>
<evidence type="ECO:0000256" key="2">
    <source>
        <dbReference type="SAM" id="MobiDB-lite"/>
    </source>
</evidence>
<evidence type="ECO:0000256" key="1">
    <source>
        <dbReference type="SAM" id="Coils"/>
    </source>
</evidence>
<keyword evidence="1" id="KW-0175">Coiled coil</keyword>
<feature type="coiled-coil region" evidence="1">
    <location>
        <begin position="185"/>
        <end position="250"/>
    </location>
</feature>
<dbReference type="AlphaFoldDB" id="A0A2M8KWS3"/>
<organism evidence="4 5">
    <name type="scientific">Candidatus Ryanbacteria bacterium CG10_big_fil_rev_8_21_14_0_10_43_42</name>
    <dbReference type="NCBI Taxonomy" id="1974864"/>
    <lineage>
        <taxon>Bacteria</taxon>
        <taxon>Candidatus Ryaniibacteriota</taxon>
    </lineage>
</organism>
<evidence type="ECO:0000259" key="3">
    <source>
        <dbReference type="Pfam" id="PF02463"/>
    </source>
</evidence>
<name>A0A2M8KWS3_9BACT</name>
<proteinExistence type="predicted"/>
<dbReference type="InterPro" id="IPR003395">
    <property type="entry name" value="RecF/RecN/SMC_N"/>
</dbReference>
<accession>A0A2M8KWS3</accession>
<dbReference type="EMBL" id="PFEF01000006">
    <property type="protein sequence ID" value="PJE64385.1"/>
    <property type="molecule type" value="Genomic_DNA"/>
</dbReference>
<comment type="caution">
    <text evidence="4">The sequence shown here is derived from an EMBL/GenBank/DDBJ whole genome shotgun (WGS) entry which is preliminary data.</text>
</comment>
<feature type="coiled-coil region" evidence="1">
    <location>
        <begin position="302"/>
        <end position="329"/>
    </location>
</feature>
<feature type="domain" description="RecF/RecN/SMC N-terminal" evidence="3">
    <location>
        <begin position="21"/>
        <end position="743"/>
    </location>
</feature>
<gene>
    <name evidence="4" type="ORF">COU90_02965</name>
</gene>